<keyword evidence="2" id="KW-1185">Reference proteome</keyword>
<dbReference type="EMBL" id="CAJJDM010000117">
    <property type="protein sequence ID" value="CAD8101000.1"/>
    <property type="molecule type" value="Genomic_DNA"/>
</dbReference>
<evidence type="ECO:0000313" key="2">
    <source>
        <dbReference type="Proteomes" id="UP000688137"/>
    </source>
</evidence>
<accession>A0A8S1PCQ3</accession>
<dbReference type="Proteomes" id="UP000688137">
    <property type="component" value="Unassembled WGS sequence"/>
</dbReference>
<evidence type="ECO:0000313" key="1">
    <source>
        <dbReference type="EMBL" id="CAD8101000.1"/>
    </source>
</evidence>
<sequence length="2335" mass="279252">MNNNCTHVTLLLDLSPSLAKFEMFTSLDFKYEFLIESLTSLIKMLTNQLLSIFIIKEESVITFLRNHPTTNLPLLIELIAEYIRNHYSNQNIYIKKTIQQAIDMTISQLRSYQQPYNNKKYIIFSDFTNFSYGGFLAFDLWDTQGYTFSFNGVLIGSQKLNGYESFKLVIDPQVISDYMENLNGELYDINLKNKNGILIEIDQIVVPINNINKQVYNTRQQVGEYINKYPKEMYEMRKKEGFKEENSQTLSIRVNDQMRLLYQIGEDNVIIYLERNQLMDRPQSPQKKQTEQDNEININCKMLFEMYKERDQLQEIVLDMQLQKISIEEGMGILVKKKAFESQKFINRNFKQISLVYLIRPIDFRQFQEEGEEFNKNQFYHYIRQKLQEVSTKQLQNCLLYQQEQDFVMIRILWHSHTIIRLICIYNDSKMLPILQNRIKEVFKSNQILRNSLIEFDHSLKNLLIKSETHLLKKNPDLYVLERCWEWKKELIWDLQQMYRILTSVRIKSNYWRVPSLNDRTNKFFVAQLELGQKIVIVQNLILQEDRIICNIFTENIISEERNVLIEYFDKIKEFEKQIVITLHTAHSMYRQSLIKKQNSSQVDFFTLQFITRQGKLFQTKEQISKQFIEYAQSQATYYPTPTNQLDYNSLFQKGYLYYEIKQKQIDEESKNRLNIGYLQVLQQIANHIVLRQQSQLNQDLLFIVVGPQRLLMIAFTLENTTFYLISLEQIERNHTSHPFLNANQEKKVDALINFVQQEYNSVFAKEVHQQFMNNIFTSQIQEAIEGCQIEILDVDLNQAQQDVRLLFDQQARKMQKKSSIAEETPSPNKQFRRQNYQQRLNDIKQSFVQKQCQKWDERLQKLMNDHKISMKQIEDSQQWYFYDNKQEKNENILFLSVKFRDGEAEYQSIQQLIENFRLKQKRLKLTISYLIYYYDKRSLIKILNEGLDFLQVSSTDELTSIKRKIQRWSDPFRKYNNEFMKKFQLEIQRLLPMNEDNIKLIYIMIEGMDNKFVEYKQSDKKFDKHFASQFSEEIKNTSELNQLLKYINLSDEYYVFILTTENCNMPQFEEFELEKEFLADEQQVIPFWFIIRVQEQQFSIVWYSEYQFESLKKTAEELRELILETIERTLLYLIIRKATESTNKVKLILSPYFEIDEETPALEQIKQSQNPIPPPTQQKNVHTRNMWKTKTIVETKVQESKEYKIPFVGWKVFHPYQPKKPFIQYLINNTILMNHQIDSNQYYGQLDKQYYLFSFQNVKNISNYADRYPELCSDIIPGQLSIIMNVYSTNKNQKKIIQDIDYYYEHIKRNMDEDTINALSQGVIRNPRLKEQEFYLIQKGEHNHIEILLNNNIKDMLAFSTFMRHNLEKTFCKYEVQQQEKIKFDAQRDDLRYIVDQHENSFIFSKYKVVYSPNVNMSNFFGQGLCLLNFLYQVDGEIITSYQFPKQPKCIQQEDLLYIPASLPPLQFYQGPRTSRSEVCYDISKNYHEKFLIIDVISRGQLEWNAFKEYFAALVRQVELEYQIEIIQLRGKSKDQLQEIQQTFKQLKHYSFKMHHFVYPLYYDEILWNNVMGQLKNKIIVEFDKKGINPQLSQQFEQQFSIQPSVQLDHSSMVYIINDGQDYEQAILLDGVKHFASQKQKKNDPIDLYHRSLLVYVHLSNQTLEVFLYNLNCDIAANLNHQFGILSRWSIIRNLVAQKIKNDLCGCYNVRLSPLYEEIFMTKHNIYEHSIVNDLLRLRSQDQANKKVKKEDQPDQFSTVSKAIETIVMQEFPPQDIQLFDFVKHLEKFFKLNFSVVKPKKLNIDQNQQGDFLQREGKAFLELIKDFYKNYIQTQLIKYVKKMKVSGDVQIAQSKPILEKILNQSKSRLQSNPLYIFRMKEKSELKGSLDLEKEYLYLINQGYKKVLKQSNYEIILGDDIKMDDMDDQIIDDELKKNNQLLNEEDAKSLMSQVDLHQYYNENMLKHMNFNVQSSDFIRRVNYLRKKDNPSIIKMVALLSFKFPFIFEKTYCLPGEELPQEEKGTENFTCQKLEKFHSELIEQEWKKNELQIDLYMLINGYSKIYQKFNHQYPKIDRFLYRISVGFVLDWIKIDGFIKFILSNSKIYYLNKLHGFYVYDNQHIIQKSEQLQVSLYLNLLGSNELLDFTNIIELELDEQQQGSKQLSLVANLLINSPNIQQFLQTFEGSLLETLKRAHKNFMAYEWWNKIKINNQLSAQDLAFLIPYCQQIQTKKLAKEIRFEQLDNSYKLKRLPVEQLLLKLPKICYVVDNQKSILIVNNTQDVLYLIDLINGMIDNIRILYLMMDNPHYDQEKMIKPHYDWCTQLIKQCMDEMI</sequence>
<reference evidence="1" key="1">
    <citation type="submission" date="2021-01" db="EMBL/GenBank/DDBJ databases">
        <authorList>
            <consortium name="Genoscope - CEA"/>
            <person name="William W."/>
        </authorList>
    </citation>
    <scope>NUCLEOTIDE SEQUENCE</scope>
</reference>
<gene>
    <name evidence="1" type="ORF">PPRIM_AZ9-3.1.T1140059</name>
</gene>
<protein>
    <submittedName>
        <fullName evidence="1">Uncharacterized protein</fullName>
    </submittedName>
</protein>
<name>A0A8S1PCQ3_PARPR</name>
<comment type="caution">
    <text evidence="1">The sequence shown here is derived from an EMBL/GenBank/DDBJ whole genome shotgun (WGS) entry which is preliminary data.</text>
</comment>
<proteinExistence type="predicted"/>
<organism evidence="1 2">
    <name type="scientific">Paramecium primaurelia</name>
    <dbReference type="NCBI Taxonomy" id="5886"/>
    <lineage>
        <taxon>Eukaryota</taxon>
        <taxon>Sar</taxon>
        <taxon>Alveolata</taxon>
        <taxon>Ciliophora</taxon>
        <taxon>Intramacronucleata</taxon>
        <taxon>Oligohymenophorea</taxon>
        <taxon>Peniculida</taxon>
        <taxon>Parameciidae</taxon>
        <taxon>Paramecium</taxon>
    </lineage>
</organism>
<dbReference type="OMA" id="CNIFTEN"/>